<organism evidence="2 3">
    <name type="scientific">Lithospermum erythrorhizon</name>
    <name type="common">Purple gromwell</name>
    <name type="synonym">Lithospermum officinale var. erythrorhizon</name>
    <dbReference type="NCBI Taxonomy" id="34254"/>
    <lineage>
        <taxon>Eukaryota</taxon>
        <taxon>Viridiplantae</taxon>
        <taxon>Streptophyta</taxon>
        <taxon>Embryophyta</taxon>
        <taxon>Tracheophyta</taxon>
        <taxon>Spermatophyta</taxon>
        <taxon>Magnoliopsida</taxon>
        <taxon>eudicotyledons</taxon>
        <taxon>Gunneridae</taxon>
        <taxon>Pentapetalae</taxon>
        <taxon>asterids</taxon>
        <taxon>lamiids</taxon>
        <taxon>Boraginales</taxon>
        <taxon>Boraginaceae</taxon>
        <taxon>Boraginoideae</taxon>
        <taxon>Lithospermeae</taxon>
        <taxon>Lithospermum</taxon>
    </lineage>
</organism>
<protein>
    <submittedName>
        <fullName evidence="2">Transmembrane signal receptor</fullName>
    </submittedName>
</protein>
<dbReference type="Proteomes" id="UP001454036">
    <property type="component" value="Unassembled WGS sequence"/>
</dbReference>
<accession>A0AAV3RYY3</accession>
<evidence type="ECO:0000259" key="1">
    <source>
        <dbReference type="Pfam" id="PF07727"/>
    </source>
</evidence>
<dbReference type="Pfam" id="PF07727">
    <property type="entry name" value="RVT_2"/>
    <property type="match status" value="1"/>
</dbReference>
<gene>
    <name evidence="2" type="ORF">LIER_34246</name>
</gene>
<keyword evidence="2" id="KW-0675">Receptor</keyword>
<keyword evidence="3" id="KW-1185">Reference proteome</keyword>
<evidence type="ECO:0000313" key="2">
    <source>
        <dbReference type="EMBL" id="GAA0186958.1"/>
    </source>
</evidence>
<reference evidence="2 3" key="1">
    <citation type="submission" date="2024-01" db="EMBL/GenBank/DDBJ databases">
        <title>The complete chloroplast genome sequence of Lithospermum erythrorhizon: insights into the phylogenetic relationship among Boraginaceae species and the maternal lineages of purple gromwells.</title>
        <authorList>
            <person name="Okada T."/>
            <person name="Watanabe K."/>
        </authorList>
    </citation>
    <scope>NUCLEOTIDE SEQUENCE [LARGE SCALE GENOMIC DNA]</scope>
</reference>
<comment type="caution">
    <text evidence="2">The sequence shown here is derived from an EMBL/GenBank/DDBJ whole genome shotgun (WGS) entry which is preliminary data.</text>
</comment>
<evidence type="ECO:0000313" key="3">
    <source>
        <dbReference type="Proteomes" id="UP001454036"/>
    </source>
</evidence>
<keyword evidence="2" id="KW-0812">Transmembrane</keyword>
<sequence length="121" mass="13971">MQKEISTLENNGTWSMLQLLEDKKALGIQWVYKIKYNSDDSIERFKARLVVFGNHQVEGIDYNDTFTPVGKLITVRAFLTIYAVKNWELHQMNIHNAFLHGDLFKEVYIKIPFGFSKAGSG</sequence>
<dbReference type="InterPro" id="IPR013103">
    <property type="entry name" value="RVT_2"/>
</dbReference>
<proteinExistence type="predicted"/>
<dbReference type="EMBL" id="BAABME010014201">
    <property type="protein sequence ID" value="GAA0186958.1"/>
    <property type="molecule type" value="Genomic_DNA"/>
</dbReference>
<dbReference type="AlphaFoldDB" id="A0AAV3RYY3"/>
<feature type="domain" description="Reverse transcriptase Ty1/copia-type" evidence="1">
    <location>
        <begin position="11"/>
        <end position="117"/>
    </location>
</feature>
<name>A0AAV3RYY3_LITER</name>
<keyword evidence="2" id="KW-0472">Membrane</keyword>